<feature type="signal peptide" evidence="4">
    <location>
        <begin position="1"/>
        <end position="27"/>
    </location>
</feature>
<dbReference type="Pfam" id="PF03777">
    <property type="entry name" value="ChpA-C"/>
    <property type="match status" value="1"/>
</dbReference>
<gene>
    <name evidence="6" type="ORF">FB559_8834</name>
</gene>
<keyword evidence="3" id="KW-0034">Amyloid</keyword>
<keyword evidence="1" id="KW-0134">Cell wall</keyword>
<dbReference type="Proteomes" id="UP000316096">
    <property type="component" value="Unassembled WGS sequence"/>
</dbReference>
<evidence type="ECO:0000313" key="7">
    <source>
        <dbReference type="Proteomes" id="UP000316096"/>
    </source>
</evidence>
<evidence type="ECO:0000256" key="2">
    <source>
        <dbReference type="ARBA" id="ARBA00022889"/>
    </source>
</evidence>
<reference evidence="6 7" key="1">
    <citation type="submission" date="2019-06" db="EMBL/GenBank/DDBJ databases">
        <title>Sequencing the genomes of 1000 actinobacteria strains.</title>
        <authorList>
            <person name="Klenk H.-P."/>
        </authorList>
    </citation>
    <scope>NUCLEOTIDE SEQUENCE [LARGE SCALE GENOMIC DNA]</scope>
    <source>
        <strain evidence="6 7">DSM 102200</strain>
    </source>
</reference>
<protein>
    <submittedName>
        <fullName evidence="6">Small secreted domain DUF320</fullName>
    </submittedName>
</protein>
<evidence type="ECO:0000313" key="6">
    <source>
        <dbReference type="EMBL" id="TQL88215.1"/>
    </source>
</evidence>
<dbReference type="InterPro" id="IPR005528">
    <property type="entry name" value="ChpA-H"/>
</dbReference>
<name>A0A543BTP7_9ACTN</name>
<keyword evidence="4" id="KW-0732">Signal</keyword>
<dbReference type="RefSeq" id="WP_141964074.1">
    <property type="nucleotide sequence ID" value="NZ_VFOZ01000003.1"/>
</dbReference>
<dbReference type="AlphaFoldDB" id="A0A543BTP7"/>
<dbReference type="OrthoDB" id="3544424at2"/>
<sequence length="83" mass="7922">MIKKFAAAGVVAAAASGALLLGSPAYADNDTSGAGGLLSGNQAVIPVSIPVNACGNALAVLGSAGSRCRGGASVGHGHRYPIF</sequence>
<keyword evidence="2" id="KW-0130">Cell adhesion</keyword>
<dbReference type="EMBL" id="VFOZ01000003">
    <property type="protein sequence ID" value="TQL88215.1"/>
    <property type="molecule type" value="Genomic_DNA"/>
</dbReference>
<evidence type="ECO:0000256" key="3">
    <source>
        <dbReference type="ARBA" id="ARBA00023087"/>
    </source>
</evidence>
<keyword evidence="1" id="KW-0964">Secreted</keyword>
<organism evidence="6 7">
    <name type="scientific">Actinoallomurus bryophytorum</name>
    <dbReference type="NCBI Taxonomy" id="1490222"/>
    <lineage>
        <taxon>Bacteria</taxon>
        <taxon>Bacillati</taxon>
        <taxon>Actinomycetota</taxon>
        <taxon>Actinomycetes</taxon>
        <taxon>Streptosporangiales</taxon>
        <taxon>Thermomonosporaceae</taxon>
        <taxon>Actinoallomurus</taxon>
    </lineage>
</organism>
<evidence type="ECO:0000259" key="5">
    <source>
        <dbReference type="PROSITE" id="PS51884"/>
    </source>
</evidence>
<accession>A0A543BTP7</accession>
<keyword evidence="7" id="KW-1185">Reference proteome</keyword>
<evidence type="ECO:0000256" key="1">
    <source>
        <dbReference type="ARBA" id="ARBA00022512"/>
    </source>
</evidence>
<proteinExistence type="predicted"/>
<feature type="domain" description="Chaplin" evidence="5">
    <location>
        <begin position="34"/>
        <end position="74"/>
    </location>
</feature>
<feature type="chain" id="PRO_5022240853" evidence="4">
    <location>
        <begin position="28"/>
        <end position="83"/>
    </location>
</feature>
<dbReference type="PROSITE" id="PS51884">
    <property type="entry name" value="CHAPLIN"/>
    <property type="match status" value="1"/>
</dbReference>
<evidence type="ECO:0000256" key="4">
    <source>
        <dbReference type="SAM" id="SignalP"/>
    </source>
</evidence>
<comment type="caution">
    <text evidence="6">The sequence shown here is derived from an EMBL/GenBank/DDBJ whole genome shotgun (WGS) entry which is preliminary data.</text>
</comment>
<dbReference type="GO" id="GO:0007155">
    <property type="term" value="P:cell adhesion"/>
    <property type="evidence" value="ECO:0007669"/>
    <property type="project" value="UniProtKB-KW"/>
</dbReference>